<dbReference type="RefSeq" id="XP_038729262.1">
    <property type="nucleotide sequence ID" value="XM_038879706.1"/>
</dbReference>
<dbReference type="EMBL" id="RCSW01000021">
    <property type="protein sequence ID" value="KAF7930982.1"/>
    <property type="molecule type" value="Genomic_DNA"/>
</dbReference>
<sequence length="227" mass="27259">MPASLYVNKEARYVGQGLYLRSHFLMSILETEKPVYFREDLDILHFSGWFTFNTFCVQFTFMQTKETSVRLAMEANRRVIIPYDEEDIPLHLRCVVCMHNNRDLNPRERLDDYIKNVAVGTESFGLSERINAEKFAVKQTQRMQKLRIKALQYMNWGFNKLNTLVLGMDIHLVSDTMHQRRPEWVEDRWRFKEDIMKYLTDKAFVEIEFLSKKERIRREIWRLGSSD</sequence>
<accession>A0A9P5LMT7</accession>
<keyword evidence="2" id="KW-1185">Reference proteome</keyword>
<comment type="caution">
    <text evidence="1">The sequence shown here is derived from an EMBL/GenBank/DDBJ whole genome shotgun (WGS) entry which is preliminary data.</text>
</comment>
<dbReference type="GeneID" id="62152779"/>
<dbReference type="AlphaFoldDB" id="A0A9P5LMT7"/>
<dbReference type="Proteomes" id="UP000710849">
    <property type="component" value="Unassembled WGS sequence"/>
</dbReference>
<reference evidence="1 2" key="1">
    <citation type="journal article" date="2020" name="Genome Biol. Evol.">
        <title>Comparative genomics of Sclerotiniaceae.</title>
        <authorList>
            <person name="Valero Jimenez C.A."/>
            <person name="Steentjes M."/>
            <person name="Scholten O.E."/>
            <person name="Van Kan J.A.L."/>
        </authorList>
    </citation>
    <scope>NUCLEOTIDE SEQUENCE [LARGE SCALE GENOMIC DNA]</scope>
    <source>
        <strain evidence="1 2">MUCL 94</strain>
    </source>
</reference>
<protein>
    <submittedName>
        <fullName evidence="1">Uncharacterized protein</fullName>
    </submittedName>
</protein>
<name>A0A9P5LMT7_9HELO</name>
<organism evidence="1 2">
    <name type="scientific">Botrytis byssoidea</name>
    <dbReference type="NCBI Taxonomy" id="139641"/>
    <lineage>
        <taxon>Eukaryota</taxon>
        <taxon>Fungi</taxon>
        <taxon>Dikarya</taxon>
        <taxon>Ascomycota</taxon>
        <taxon>Pezizomycotina</taxon>
        <taxon>Leotiomycetes</taxon>
        <taxon>Helotiales</taxon>
        <taxon>Sclerotiniaceae</taxon>
        <taxon>Botrytis</taxon>
    </lineage>
</organism>
<proteinExistence type="predicted"/>
<gene>
    <name evidence="1" type="ORF">EAE97_009191</name>
</gene>
<evidence type="ECO:0000313" key="2">
    <source>
        <dbReference type="Proteomes" id="UP000710849"/>
    </source>
</evidence>
<evidence type="ECO:0000313" key="1">
    <source>
        <dbReference type="EMBL" id="KAF7930982.1"/>
    </source>
</evidence>